<dbReference type="Pfam" id="PF16369">
    <property type="entry name" value="GH43_C"/>
    <property type="match status" value="1"/>
</dbReference>
<dbReference type="SUPFAM" id="SSF75005">
    <property type="entry name" value="Arabinanase/levansucrase/invertase"/>
    <property type="match status" value="1"/>
</dbReference>
<dbReference type="Gene3D" id="2.40.128.10">
    <property type="match status" value="1"/>
</dbReference>
<name>A0A9D2G520_9FIRM</name>
<comment type="similarity">
    <text evidence="2 7">Belongs to the glycosyl hydrolase 43 family.</text>
</comment>
<comment type="caution">
    <text evidence="10">The sequence shown here is derived from an EMBL/GenBank/DDBJ whole genome shotgun (WGS) entry which is preliminary data.</text>
</comment>
<dbReference type="PANTHER" id="PTHR43301">
    <property type="entry name" value="ARABINAN ENDO-1,5-ALPHA-L-ARABINOSIDASE"/>
    <property type="match status" value="1"/>
</dbReference>
<evidence type="ECO:0000256" key="6">
    <source>
        <dbReference type="PIRSR" id="PIRSR606710-2"/>
    </source>
</evidence>
<keyword evidence="8" id="KW-0732">Signal</keyword>
<dbReference type="PANTHER" id="PTHR43301:SF3">
    <property type="entry name" value="ARABINAN ENDO-1,5-ALPHA-L-ARABINOSIDASE A-RELATED"/>
    <property type="match status" value="1"/>
</dbReference>
<evidence type="ECO:0000256" key="4">
    <source>
        <dbReference type="ARBA" id="ARBA00023295"/>
    </source>
</evidence>
<feature type="site" description="Important for catalytic activity, responsible for pKa modulation of the active site Glu and correct orientation of both the proton donor and substrate" evidence="6">
    <location>
        <position position="189"/>
    </location>
</feature>
<feature type="active site" description="Proton donor" evidence="5">
    <location>
        <position position="240"/>
    </location>
</feature>
<feature type="active site" description="Proton acceptor" evidence="5">
    <location>
        <position position="51"/>
    </location>
</feature>
<evidence type="ECO:0000256" key="3">
    <source>
        <dbReference type="ARBA" id="ARBA00022801"/>
    </source>
</evidence>
<feature type="chain" id="PRO_5039631930" evidence="8">
    <location>
        <begin position="21"/>
        <end position="464"/>
    </location>
</feature>
<dbReference type="InterPro" id="IPR050727">
    <property type="entry name" value="GH43_arabinanases"/>
</dbReference>
<sequence>MKLKKWLVSTLAVAMTLATAFSLAGCKGNVIPEDPIDLPDDPAFTNAAVHDPSVFYDVSSSTYYAFGSHYAVASSKDLVNWEQRAADGQWQALYGNESVVISGVTWPKAIEETVELVRPNASVNTTWAPDVEKIGNKYYMYYSLTGGFGSNSSAIGRVEADSVMGPYSNNTIIVDSVDDGSSTKPNCIDPELFYDKDGTLWMVYGSFFGGIYIKELTSDGLPVEDGYGKFLWAGDSQGVEGPFIFYDEDQGYYYLMVSDGSLSTDYCMRVARSENPDGPYEDITGQDMVYPDGGNKLAGNYNIANGGNNVALGHNSVVERRGEWFVVCHVRNALNGGHHLETRQLYFNKEGWPVLSPLRYAGESNGTATADALTGSFDVVVHTSGVSQAIVNSVECSFSADGTISGSLSGTWTMESDYYVTLEVDGISYSGVVCGGWRTQPEAKAVYCITATSAGGNALWCVAR</sequence>
<dbReference type="GO" id="GO:0004553">
    <property type="term" value="F:hydrolase activity, hydrolyzing O-glycosyl compounds"/>
    <property type="evidence" value="ECO:0007669"/>
    <property type="project" value="InterPro"/>
</dbReference>
<dbReference type="InterPro" id="IPR032291">
    <property type="entry name" value="Abn2_C"/>
</dbReference>
<protein>
    <submittedName>
        <fullName evidence="10">Glycoside hydrolase family 43 protein</fullName>
    </submittedName>
</protein>
<accession>A0A9D2G520</accession>
<evidence type="ECO:0000259" key="9">
    <source>
        <dbReference type="Pfam" id="PF16369"/>
    </source>
</evidence>
<feature type="signal peptide" evidence="8">
    <location>
        <begin position="1"/>
        <end position="20"/>
    </location>
</feature>
<reference evidence="10" key="1">
    <citation type="journal article" date="2021" name="PeerJ">
        <title>Extensive microbial diversity within the chicken gut microbiome revealed by metagenomics and culture.</title>
        <authorList>
            <person name="Gilroy R."/>
            <person name="Ravi A."/>
            <person name="Getino M."/>
            <person name="Pursley I."/>
            <person name="Horton D.L."/>
            <person name="Alikhan N.F."/>
            <person name="Baker D."/>
            <person name="Gharbi K."/>
            <person name="Hall N."/>
            <person name="Watson M."/>
            <person name="Adriaenssens E.M."/>
            <person name="Foster-Nyarko E."/>
            <person name="Jarju S."/>
            <person name="Secka A."/>
            <person name="Antonio M."/>
            <person name="Oren A."/>
            <person name="Chaudhuri R.R."/>
            <person name="La Ragione R."/>
            <person name="Hildebrand F."/>
            <person name="Pallen M.J."/>
        </authorList>
    </citation>
    <scope>NUCLEOTIDE SEQUENCE</scope>
    <source>
        <strain evidence="10">ChiW7-2402</strain>
    </source>
</reference>
<dbReference type="InterPro" id="IPR006710">
    <property type="entry name" value="Glyco_hydro_43"/>
</dbReference>
<evidence type="ECO:0000313" key="10">
    <source>
        <dbReference type="EMBL" id="HIZ72357.1"/>
    </source>
</evidence>
<evidence type="ECO:0000313" key="11">
    <source>
        <dbReference type="Proteomes" id="UP000824102"/>
    </source>
</evidence>
<dbReference type="PROSITE" id="PS51257">
    <property type="entry name" value="PROKAR_LIPOPROTEIN"/>
    <property type="match status" value="1"/>
</dbReference>
<dbReference type="InterPro" id="IPR023296">
    <property type="entry name" value="Glyco_hydro_beta-prop_sf"/>
</dbReference>
<dbReference type="GO" id="GO:0005975">
    <property type="term" value="P:carbohydrate metabolic process"/>
    <property type="evidence" value="ECO:0007669"/>
    <property type="project" value="InterPro"/>
</dbReference>
<dbReference type="Proteomes" id="UP000824102">
    <property type="component" value="Unassembled WGS sequence"/>
</dbReference>
<dbReference type="AlphaFoldDB" id="A0A9D2G520"/>
<evidence type="ECO:0000256" key="2">
    <source>
        <dbReference type="ARBA" id="ARBA00009865"/>
    </source>
</evidence>
<dbReference type="Pfam" id="PF04616">
    <property type="entry name" value="Glyco_hydro_43"/>
    <property type="match status" value="1"/>
</dbReference>
<proteinExistence type="inferred from homology"/>
<keyword evidence="3 7" id="KW-0378">Hydrolase</keyword>
<feature type="domain" description="Extracellular endo-alpha-(1-&gt;5)-L-arabinanase C-terminal" evidence="9">
    <location>
        <begin position="357"/>
        <end position="460"/>
    </location>
</feature>
<gene>
    <name evidence="10" type="ORF">H9964_02110</name>
</gene>
<dbReference type="EMBL" id="DXBB01000041">
    <property type="protein sequence ID" value="HIZ72357.1"/>
    <property type="molecule type" value="Genomic_DNA"/>
</dbReference>
<keyword evidence="4 7" id="KW-0326">Glycosidase</keyword>
<evidence type="ECO:0000256" key="7">
    <source>
        <dbReference type="RuleBase" id="RU361187"/>
    </source>
</evidence>
<comment type="pathway">
    <text evidence="1">Glycan metabolism; L-arabinan degradation.</text>
</comment>
<dbReference type="Gene3D" id="2.115.10.20">
    <property type="entry name" value="Glycosyl hydrolase domain, family 43"/>
    <property type="match status" value="1"/>
</dbReference>
<evidence type="ECO:0000256" key="8">
    <source>
        <dbReference type="SAM" id="SignalP"/>
    </source>
</evidence>
<evidence type="ECO:0000256" key="1">
    <source>
        <dbReference type="ARBA" id="ARBA00004834"/>
    </source>
</evidence>
<organism evidence="10 11">
    <name type="scientific">Candidatus Gallimonas intestinavium</name>
    <dbReference type="NCBI Taxonomy" id="2838603"/>
    <lineage>
        <taxon>Bacteria</taxon>
        <taxon>Bacillati</taxon>
        <taxon>Bacillota</taxon>
        <taxon>Clostridia</taxon>
        <taxon>Candidatus Gallimonas</taxon>
    </lineage>
</organism>
<evidence type="ECO:0000256" key="5">
    <source>
        <dbReference type="PIRSR" id="PIRSR606710-1"/>
    </source>
</evidence>
<reference evidence="10" key="2">
    <citation type="submission" date="2021-04" db="EMBL/GenBank/DDBJ databases">
        <authorList>
            <person name="Gilroy R."/>
        </authorList>
    </citation>
    <scope>NUCLEOTIDE SEQUENCE</scope>
    <source>
        <strain evidence="10">ChiW7-2402</strain>
    </source>
</reference>